<dbReference type="Proteomes" id="UP000808349">
    <property type="component" value="Unassembled WGS sequence"/>
</dbReference>
<evidence type="ECO:0000313" key="1">
    <source>
        <dbReference type="EMBL" id="MBK9718029.1"/>
    </source>
</evidence>
<dbReference type="EMBL" id="JADKFW010000007">
    <property type="protein sequence ID" value="MBK9718029.1"/>
    <property type="molecule type" value="Genomic_DNA"/>
</dbReference>
<name>A0A9D7XDJ8_9BACT</name>
<comment type="caution">
    <text evidence="1">The sequence shown here is derived from an EMBL/GenBank/DDBJ whole genome shotgun (WGS) entry which is preliminary data.</text>
</comment>
<sequence>MIIFTTCEKSAVDERDKVIGKYSGILVNNYWVDTTLGFAHDTYPVILVLSKSNLDSVVNLNFNEINVSNTHLFNYSGGIFKSLQTYHPPQLVLKQDSLYFFYKEGLGPYWKECFTKKI</sequence>
<accession>A0A9D7XDJ8</accession>
<evidence type="ECO:0000313" key="2">
    <source>
        <dbReference type="Proteomes" id="UP000808349"/>
    </source>
</evidence>
<organism evidence="1 2">
    <name type="scientific">Candidatus Defluviibacterium haderslevense</name>
    <dbReference type="NCBI Taxonomy" id="2981993"/>
    <lineage>
        <taxon>Bacteria</taxon>
        <taxon>Pseudomonadati</taxon>
        <taxon>Bacteroidota</taxon>
        <taxon>Saprospiria</taxon>
        <taxon>Saprospirales</taxon>
        <taxon>Saprospiraceae</taxon>
        <taxon>Candidatus Defluviibacterium</taxon>
    </lineage>
</organism>
<proteinExistence type="predicted"/>
<gene>
    <name evidence="1" type="ORF">IPO85_11055</name>
</gene>
<reference evidence="1 2" key="1">
    <citation type="submission" date="2020-10" db="EMBL/GenBank/DDBJ databases">
        <title>Connecting structure to function with the recovery of over 1000 high-quality activated sludge metagenome-assembled genomes encoding full-length rRNA genes using long-read sequencing.</title>
        <authorList>
            <person name="Singleton C.M."/>
            <person name="Petriglieri F."/>
            <person name="Kristensen J.M."/>
            <person name="Kirkegaard R.H."/>
            <person name="Michaelsen T.Y."/>
            <person name="Andersen M.H."/>
            <person name="Karst S.M."/>
            <person name="Dueholm M.S."/>
            <person name="Nielsen P.H."/>
            <person name="Albertsen M."/>
        </authorList>
    </citation>
    <scope>NUCLEOTIDE SEQUENCE [LARGE SCALE GENOMIC DNA]</scope>
    <source>
        <strain evidence="1">Ribe_18-Q3-R11-54_BAT3C.373</strain>
    </source>
</reference>
<dbReference type="AlphaFoldDB" id="A0A9D7XDJ8"/>
<protein>
    <submittedName>
        <fullName evidence="1">Uncharacterized protein</fullName>
    </submittedName>
</protein>